<feature type="compositionally biased region" description="Polar residues" evidence="1">
    <location>
        <begin position="13"/>
        <end position="24"/>
    </location>
</feature>
<evidence type="ECO:0000313" key="3">
    <source>
        <dbReference type="Proteomes" id="UP000607653"/>
    </source>
</evidence>
<comment type="caution">
    <text evidence="2">The sequence shown here is derived from an EMBL/GenBank/DDBJ whole genome shotgun (WGS) entry which is preliminary data.</text>
</comment>
<feature type="region of interest" description="Disordered" evidence="1">
    <location>
        <begin position="1"/>
        <end position="24"/>
    </location>
</feature>
<dbReference type="EMBL" id="DUZY01000001">
    <property type="protein sequence ID" value="DAD20896.1"/>
    <property type="molecule type" value="Genomic_DNA"/>
</dbReference>
<dbReference type="AlphaFoldDB" id="A0A822XPP8"/>
<gene>
    <name evidence="2" type="ORF">HUJ06_022359</name>
</gene>
<keyword evidence="3" id="KW-1185">Reference proteome</keyword>
<accession>A0A822XPP8</accession>
<name>A0A822XPP8_NELNU</name>
<evidence type="ECO:0000313" key="2">
    <source>
        <dbReference type="EMBL" id="DAD20896.1"/>
    </source>
</evidence>
<feature type="compositionally biased region" description="Basic and acidic residues" evidence="1">
    <location>
        <begin position="1"/>
        <end position="10"/>
    </location>
</feature>
<reference evidence="2 3" key="1">
    <citation type="journal article" date="2020" name="Mol. Biol. Evol.">
        <title>Distinct Expression and Methylation Patterns for Genes with Different Fates following a Single Whole-Genome Duplication in Flowering Plants.</title>
        <authorList>
            <person name="Shi T."/>
            <person name="Rahmani R.S."/>
            <person name="Gugger P.F."/>
            <person name="Wang M."/>
            <person name="Li H."/>
            <person name="Zhang Y."/>
            <person name="Li Z."/>
            <person name="Wang Q."/>
            <person name="Van de Peer Y."/>
            <person name="Marchal K."/>
            <person name="Chen J."/>
        </authorList>
    </citation>
    <scope>NUCLEOTIDE SEQUENCE [LARGE SCALE GENOMIC DNA]</scope>
    <source>
        <tissue evidence="2">Leaf</tissue>
    </source>
</reference>
<evidence type="ECO:0000256" key="1">
    <source>
        <dbReference type="SAM" id="MobiDB-lite"/>
    </source>
</evidence>
<protein>
    <submittedName>
        <fullName evidence="2">Uncharacterized protein</fullName>
    </submittedName>
</protein>
<organism evidence="2 3">
    <name type="scientific">Nelumbo nucifera</name>
    <name type="common">Sacred lotus</name>
    <dbReference type="NCBI Taxonomy" id="4432"/>
    <lineage>
        <taxon>Eukaryota</taxon>
        <taxon>Viridiplantae</taxon>
        <taxon>Streptophyta</taxon>
        <taxon>Embryophyta</taxon>
        <taxon>Tracheophyta</taxon>
        <taxon>Spermatophyta</taxon>
        <taxon>Magnoliopsida</taxon>
        <taxon>Proteales</taxon>
        <taxon>Nelumbonaceae</taxon>
        <taxon>Nelumbo</taxon>
    </lineage>
</organism>
<proteinExistence type="predicted"/>
<dbReference type="Proteomes" id="UP000607653">
    <property type="component" value="Unassembled WGS sequence"/>
</dbReference>
<sequence>MYSHRDRGDGDTVIQTYSSHDIHA</sequence>